<dbReference type="InterPro" id="IPR035472">
    <property type="entry name" value="RpiR-like_SIS"/>
</dbReference>
<dbReference type="InterPro" id="IPR001347">
    <property type="entry name" value="SIS_dom"/>
</dbReference>
<dbReference type="PANTHER" id="PTHR30514:SF1">
    <property type="entry name" value="HTH-TYPE TRANSCRIPTIONAL REGULATOR HEXR-RELATED"/>
    <property type="match status" value="1"/>
</dbReference>
<dbReference type="InterPro" id="IPR047640">
    <property type="entry name" value="RpiR-like"/>
</dbReference>
<proteinExistence type="predicted"/>
<evidence type="ECO:0000313" key="5">
    <source>
        <dbReference type="EMBL" id="ENZ20360.1"/>
    </source>
</evidence>
<dbReference type="RefSeq" id="WP_002586138.1">
    <property type="nucleotide sequence ID" value="NZ_KB850976.1"/>
</dbReference>
<dbReference type="PROSITE" id="PS51071">
    <property type="entry name" value="HTH_RPIR"/>
    <property type="match status" value="1"/>
</dbReference>
<dbReference type="SUPFAM" id="SSF53697">
    <property type="entry name" value="SIS domain"/>
    <property type="match status" value="1"/>
</dbReference>
<dbReference type="InterPro" id="IPR000281">
    <property type="entry name" value="HTH_RpiR"/>
</dbReference>
<evidence type="ECO:0000256" key="2">
    <source>
        <dbReference type="ARBA" id="ARBA00023125"/>
    </source>
</evidence>
<keyword evidence="2" id="KW-0238">DNA-binding</keyword>
<dbReference type="Gene3D" id="3.40.50.10490">
    <property type="entry name" value="Glucose-6-phosphate isomerase like protein, domain 1"/>
    <property type="match status" value="1"/>
</dbReference>
<dbReference type="InterPro" id="IPR036388">
    <property type="entry name" value="WH-like_DNA-bd_sf"/>
</dbReference>
<gene>
    <name evidence="5" type="ORF">HMPREF1090_00295</name>
</gene>
<evidence type="ECO:0000256" key="1">
    <source>
        <dbReference type="ARBA" id="ARBA00023015"/>
    </source>
</evidence>
<dbReference type="SUPFAM" id="SSF46689">
    <property type="entry name" value="Homeodomain-like"/>
    <property type="match status" value="1"/>
</dbReference>
<dbReference type="Pfam" id="PF01380">
    <property type="entry name" value="SIS"/>
    <property type="match status" value="1"/>
</dbReference>
<dbReference type="Proteomes" id="UP000013085">
    <property type="component" value="Unassembled WGS sequence"/>
</dbReference>
<evidence type="ECO:0000256" key="3">
    <source>
        <dbReference type="ARBA" id="ARBA00023163"/>
    </source>
</evidence>
<dbReference type="GO" id="GO:0097367">
    <property type="term" value="F:carbohydrate derivative binding"/>
    <property type="evidence" value="ECO:0007669"/>
    <property type="project" value="InterPro"/>
</dbReference>
<dbReference type="Gene3D" id="1.10.10.10">
    <property type="entry name" value="Winged helix-like DNA-binding domain superfamily/Winged helix DNA-binding domain"/>
    <property type="match status" value="1"/>
</dbReference>
<dbReference type="GeneID" id="57963715"/>
<dbReference type="GO" id="GO:0003700">
    <property type="term" value="F:DNA-binding transcription factor activity"/>
    <property type="evidence" value="ECO:0007669"/>
    <property type="project" value="InterPro"/>
</dbReference>
<dbReference type="PATRIC" id="fig|999408.3.peg.319"/>
<dbReference type="Pfam" id="PF01418">
    <property type="entry name" value="HTH_6"/>
    <property type="match status" value="1"/>
</dbReference>
<dbReference type="GO" id="GO:1901135">
    <property type="term" value="P:carbohydrate derivative metabolic process"/>
    <property type="evidence" value="ECO:0007669"/>
    <property type="project" value="InterPro"/>
</dbReference>
<comment type="caution">
    <text evidence="5">The sequence shown here is derived from an EMBL/GenBank/DDBJ whole genome shotgun (WGS) entry which is preliminary data.</text>
</comment>
<name>A0A0E2HIC7_9FIRM</name>
<organism evidence="5 6">
    <name type="scientific">[Clostridium] clostridioforme 90A8</name>
    <dbReference type="NCBI Taxonomy" id="999408"/>
    <lineage>
        <taxon>Bacteria</taxon>
        <taxon>Bacillati</taxon>
        <taxon>Bacillota</taxon>
        <taxon>Clostridia</taxon>
        <taxon>Lachnospirales</taxon>
        <taxon>Lachnospiraceae</taxon>
        <taxon>Enterocloster</taxon>
    </lineage>
</organism>
<sequence>MGFKLDLIINENYSKLNDIDLHILHFVQTNLKLCTTISIADLARKCNVSTATVLRTTQKLDFSGYSEFKFFLKNDTEKVNVSTLDMIEIISQDISQTIKLFKQNKEINEICRIIDKSDNIYAYGTGHGQRLMLQEFARCFLNVNKNIILIPSLTELKIIKKFMKKTDLLFIASWSGNIDKYRDTLINLEVLGIPMISITCLNNNDLSAMSKYNLYFQSSTMDKDMNINRSSYLTLHLILHLLYDGYIDYATCKI</sequence>
<feature type="domain" description="HTH rpiR-type" evidence="4">
    <location>
        <begin position="3"/>
        <end position="79"/>
    </location>
</feature>
<dbReference type="HOGENOM" id="CLU_055769_4_3_9"/>
<accession>A0A0E2HIC7</accession>
<dbReference type="GO" id="GO:0003677">
    <property type="term" value="F:DNA binding"/>
    <property type="evidence" value="ECO:0007669"/>
    <property type="project" value="UniProtKB-KW"/>
</dbReference>
<dbReference type="EMBL" id="AGYR01000001">
    <property type="protein sequence ID" value="ENZ20360.1"/>
    <property type="molecule type" value="Genomic_DNA"/>
</dbReference>
<dbReference type="PANTHER" id="PTHR30514">
    <property type="entry name" value="GLUCOKINASE"/>
    <property type="match status" value="1"/>
</dbReference>
<evidence type="ECO:0000313" key="6">
    <source>
        <dbReference type="Proteomes" id="UP000013085"/>
    </source>
</evidence>
<evidence type="ECO:0000259" key="4">
    <source>
        <dbReference type="PROSITE" id="PS51071"/>
    </source>
</evidence>
<dbReference type="CDD" id="cd05013">
    <property type="entry name" value="SIS_RpiR"/>
    <property type="match status" value="1"/>
</dbReference>
<dbReference type="InterPro" id="IPR046348">
    <property type="entry name" value="SIS_dom_sf"/>
</dbReference>
<keyword evidence="1" id="KW-0805">Transcription regulation</keyword>
<dbReference type="InterPro" id="IPR009057">
    <property type="entry name" value="Homeodomain-like_sf"/>
</dbReference>
<dbReference type="AlphaFoldDB" id="A0A0E2HIC7"/>
<keyword evidence="3" id="KW-0804">Transcription</keyword>
<reference evidence="5 6" key="1">
    <citation type="submission" date="2013-01" db="EMBL/GenBank/DDBJ databases">
        <title>The Genome Sequence of Clostridium clostridioforme 90A8.</title>
        <authorList>
            <consortium name="The Broad Institute Genome Sequencing Platform"/>
            <person name="Earl A."/>
            <person name="Ward D."/>
            <person name="Feldgarden M."/>
            <person name="Gevers D."/>
            <person name="Courvalin P."/>
            <person name="Lambert T."/>
            <person name="Walker B."/>
            <person name="Young S.K."/>
            <person name="Zeng Q."/>
            <person name="Gargeya S."/>
            <person name="Fitzgerald M."/>
            <person name="Haas B."/>
            <person name="Abouelleil A."/>
            <person name="Alvarado L."/>
            <person name="Arachchi H.M."/>
            <person name="Berlin A.M."/>
            <person name="Chapman S.B."/>
            <person name="Dewar J."/>
            <person name="Goldberg J."/>
            <person name="Griggs A."/>
            <person name="Gujja S."/>
            <person name="Hansen M."/>
            <person name="Howarth C."/>
            <person name="Imamovic A."/>
            <person name="Larimer J."/>
            <person name="McCowan C."/>
            <person name="Murphy C."/>
            <person name="Neiman D."/>
            <person name="Pearson M."/>
            <person name="Priest M."/>
            <person name="Roberts A."/>
            <person name="Saif S."/>
            <person name="Shea T."/>
            <person name="Sisk P."/>
            <person name="Sykes S."/>
            <person name="Wortman J."/>
            <person name="Nusbaum C."/>
            <person name="Birren B."/>
        </authorList>
    </citation>
    <scope>NUCLEOTIDE SEQUENCE [LARGE SCALE GENOMIC DNA]</scope>
    <source>
        <strain evidence="5 6">90A8</strain>
    </source>
</reference>
<protein>
    <recommendedName>
        <fullName evidence="4">HTH rpiR-type domain-containing protein</fullName>
    </recommendedName>
</protein>